<name>A0A7J3M229_ARCFL</name>
<dbReference type="InterPro" id="IPR043129">
    <property type="entry name" value="ATPase_NBD"/>
</dbReference>
<organism evidence="3">
    <name type="scientific">Archaeoglobus fulgidus</name>
    <dbReference type="NCBI Taxonomy" id="2234"/>
    <lineage>
        <taxon>Archaea</taxon>
        <taxon>Methanobacteriati</taxon>
        <taxon>Methanobacteriota</taxon>
        <taxon>Archaeoglobi</taxon>
        <taxon>Archaeoglobales</taxon>
        <taxon>Archaeoglobaceae</taxon>
        <taxon>Archaeoglobus</taxon>
    </lineage>
</organism>
<dbReference type="InterPro" id="IPR008040">
    <property type="entry name" value="Hydant_A_N"/>
</dbReference>
<gene>
    <name evidence="3" type="ORF">ENT52_01025</name>
</gene>
<evidence type="ECO:0000259" key="2">
    <source>
        <dbReference type="Pfam" id="PF05378"/>
    </source>
</evidence>
<dbReference type="Pfam" id="PF01968">
    <property type="entry name" value="Hydantoinase_A"/>
    <property type="match status" value="1"/>
</dbReference>
<dbReference type="Pfam" id="PF05378">
    <property type="entry name" value="Hydant_A_N"/>
    <property type="match status" value="1"/>
</dbReference>
<proteinExistence type="predicted"/>
<reference evidence="3" key="1">
    <citation type="journal article" date="2020" name="mSystems">
        <title>Genome- and Community-Level Interaction Insights into Carbon Utilization and Element Cycling Functions of Hydrothermarchaeota in Hydrothermal Sediment.</title>
        <authorList>
            <person name="Zhou Z."/>
            <person name="Liu Y."/>
            <person name="Xu W."/>
            <person name="Pan J."/>
            <person name="Luo Z.H."/>
            <person name="Li M."/>
        </authorList>
    </citation>
    <scope>NUCLEOTIDE SEQUENCE [LARGE SCALE GENOMIC DNA]</scope>
    <source>
        <strain evidence="3">SpSt-587</strain>
    </source>
</reference>
<feature type="domain" description="Hydantoinase A/oxoprolinase" evidence="1">
    <location>
        <begin position="162"/>
        <end position="350"/>
    </location>
</feature>
<dbReference type="GO" id="GO:0017168">
    <property type="term" value="F:5-oxoprolinase (ATP-hydrolyzing) activity"/>
    <property type="evidence" value="ECO:0007669"/>
    <property type="project" value="TreeGrafter"/>
</dbReference>
<comment type="caution">
    <text evidence="3">The sequence shown here is derived from an EMBL/GenBank/DDBJ whole genome shotgun (WGS) entry which is preliminary data.</text>
</comment>
<protein>
    <submittedName>
        <fullName evidence="3">Hydantoinase/oxoprolinase family protein</fullName>
    </submittedName>
</protein>
<dbReference type="AlphaFoldDB" id="A0A7J3M229"/>
<dbReference type="InterPro" id="IPR002821">
    <property type="entry name" value="Hydantoinase_A"/>
</dbReference>
<dbReference type="SUPFAM" id="SSF53067">
    <property type="entry name" value="Actin-like ATPase domain"/>
    <property type="match status" value="1"/>
</dbReference>
<dbReference type="GO" id="GO:0006749">
    <property type="term" value="P:glutathione metabolic process"/>
    <property type="evidence" value="ECO:0007669"/>
    <property type="project" value="TreeGrafter"/>
</dbReference>
<dbReference type="EMBL" id="DSYZ01000023">
    <property type="protein sequence ID" value="HGT82304.1"/>
    <property type="molecule type" value="Genomic_DNA"/>
</dbReference>
<evidence type="ECO:0000313" key="3">
    <source>
        <dbReference type="EMBL" id="HGT82304.1"/>
    </source>
</evidence>
<dbReference type="GO" id="GO:0005829">
    <property type="term" value="C:cytosol"/>
    <property type="evidence" value="ECO:0007669"/>
    <property type="project" value="TreeGrafter"/>
</dbReference>
<evidence type="ECO:0000259" key="1">
    <source>
        <dbReference type="Pfam" id="PF01968"/>
    </source>
</evidence>
<accession>A0A7J3M229</accession>
<dbReference type="InterPro" id="IPR045079">
    <property type="entry name" value="Oxoprolinase-like"/>
</dbReference>
<dbReference type="PANTHER" id="PTHR11365:SF2">
    <property type="entry name" value="5-OXOPROLINASE"/>
    <property type="match status" value="1"/>
</dbReference>
<sequence length="493" mass="54222">MIGINVGGANNVAAIVSEDEIRIFKKPSELGLGELMKEISHFLQKERVVVSTSLPINHVLSKFEHLKTLVLLIPGPGLNYSRYGVVLKGYVNHRGDVVEKIDENEVKRVLEDGSFSNVAIASKFSVRNPCLEEEVKKIVLQKFSEKKIALSYHVGGLNYPARINTTIINAKIKELVSDLTEELKKHVPRFYYLLGDGSIAIPERVVENPSELYASSAVASAFGAIFLTGVKEGVVVNIGGFSTHLVPVENGKPKFVSNLEILGKQTLIRSVDMVTIPFGGSSIVANGRLEAETSKPIAFGGNEFTLTDAMNCMGCEIGDFKASRKTGEKTDYDLAIDQFISLIAKNLREMNAEKIIGAGYLAPYMIPEIARKAKISYVIPKFCEGVRAIGSAVSKISLTLHARFDTEKGVAIYNGVFEKSPFRVGSIPKDEEIIEVVRKKIMEIARNLGAEEVGDVKVIDFYSFTIVKGNMKRGMIADVTVQIEPGVREWKRH</sequence>
<dbReference type="PANTHER" id="PTHR11365">
    <property type="entry name" value="5-OXOPROLINASE RELATED"/>
    <property type="match status" value="1"/>
</dbReference>
<feature type="domain" description="Hydantoinase/oxoprolinase N-terminal" evidence="2">
    <location>
        <begin position="84"/>
        <end position="141"/>
    </location>
</feature>